<evidence type="ECO:0000313" key="19">
    <source>
        <dbReference type="Proteomes" id="UP001591681"/>
    </source>
</evidence>
<evidence type="ECO:0000256" key="8">
    <source>
        <dbReference type="ARBA" id="ARBA00022741"/>
    </source>
</evidence>
<evidence type="ECO:0000256" key="4">
    <source>
        <dbReference type="ARBA" id="ARBA00004555"/>
    </source>
</evidence>
<evidence type="ECO:0000256" key="15">
    <source>
        <dbReference type="ARBA" id="ARBA00077278"/>
    </source>
</evidence>
<name>A0ABD1KQH1_9TELE</name>
<protein>
    <recommendedName>
        <fullName evidence="14">GTPase IMAP family member 8</fullName>
    </recommendedName>
    <alternativeName>
        <fullName evidence="15">Immune-associated nucleotide-binding protein 9</fullName>
    </alternativeName>
</protein>
<comment type="caution">
    <text evidence="18">The sequence shown here is derived from an EMBL/GenBank/DDBJ whole genome shotgun (WGS) entry which is preliminary data.</text>
</comment>
<feature type="compositionally biased region" description="Polar residues" evidence="16">
    <location>
        <begin position="273"/>
        <end position="284"/>
    </location>
</feature>
<sequence>MHVHSLIVSTGSATSVSNNPELRLILIGERETGKSAAGNAILGRQAFDAVGVRTRVSLRKQGVVRGRLLAVVDTPGWEWFSARGAPTSRGAAQKEMVRSAELCQPGAHGLLLVVPLAYSFGERERQVAEEHMQMFGQRAWQHTLVLFTVFDRRSLRDTSLEEEVEDNDELRALVDKCGGRYHALYSRPRRDEDPVAELLEKIQVMVEKNEGALLPSQEILQGASRREEEEAQREEEERREREKELRSMRESLKQLEEEEDADNDDDDDEGFTTYRTPSATQPDQWRSVGKCDVYRDDDRQENSAIHMSFNMNRLRSSMQQSCKTQ</sequence>
<evidence type="ECO:0000256" key="13">
    <source>
        <dbReference type="ARBA" id="ARBA00056809"/>
    </source>
</evidence>
<keyword evidence="11" id="KW-0496">Mitochondrion</keyword>
<evidence type="ECO:0000256" key="14">
    <source>
        <dbReference type="ARBA" id="ARBA00073539"/>
    </source>
</evidence>
<dbReference type="InterPro" id="IPR027417">
    <property type="entry name" value="P-loop_NTPase"/>
</dbReference>
<keyword evidence="12" id="KW-0342">GTP-binding</keyword>
<feature type="compositionally biased region" description="Basic and acidic residues" evidence="16">
    <location>
        <begin position="235"/>
        <end position="255"/>
    </location>
</feature>
<dbReference type="GO" id="GO:0005525">
    <property type="term" value="F:GTP binding"/>
    <property type="evidence" value="ECO:0007669"/>
    <property type="project" value="UniProtKB-KW"/>
</dbReference>
<dbReference type="SUPFAM" id="SSF52540">
    <property type="entry name" value="P-loop containing nucleoside triphosphate hydrolases"/>
    <property type="match status" value="1"/>
</dbReference>
<dbReference type="Proteomes" id="UP001591681">
    <property type="component" value="Unassembled WGS sequence"/>
</dbReference>
<dbReference type="GO" id="GO:0005829">
    <property type="term" value="C:cytosol"/>
    <property type="evidence" value="ECO:0007669"/>
    <property type="project" value="UniProtKB-SubCell"/>
</dbReference>
<evidence type="ECO:0000256" key="11">
    <source>
        <dbReference type="ARBA" id="ARBA00023128"/>
    </source>
</evidence>
<reference evidence="18 19" key="1">
    <citation type="submission" date="2024-09" db="EMBL/GenBank/DDBJ databases">
        <title>A chromosome-level genome assembly of Gray's grenadier anchovy, Coilia grayii.</title>
        <authorList>
            <person name="Fu Z."/>
        </authorList>
    </citation>
    <scope>NUCLEOTIDE SEQUENCE [LARGE SCALE GENOMIC DNA]</scope>
    <source>
        <strain evidence="18">G4</strain>
        <tissue evidence="18">Muscle</tissue>
    </source>
</reference>
<evidence type="ECO:0000256" key="2">
    <source>
        <dbReference type="ARBA" id="ARBA00004240"/>
    </source>
</evidence>
<feature type="region of interest" description="Disordered" evidence="16">
    <location>
        <begin position="213"/>
        <end position="292"/>
    </location>
</feature>
<keyword evidence="9" id="KW-0256">Endoplasmic reticulum</keyword>
<dbReference type="InterPro" id="IPR045058">
    <property type="entry name" value="GIMA/IAN/Toc"/>
</dbReference>
<dbReference type="PANTHER" id="PTHR10903:SF107">
    <property type="entry name" value="GTPASE IMAP FAMILY MEMBER 4-LIKE-RELATED"/>
    <property type="match status" value="1"/>
</dbReference>
<feature type="domain" description="AIG1-type G" evidence="17">
    <location>
        <begin position="19"/>
        <end position="223"/>
    </location>
</feature>
<evidence type="ECO:0000256" key="6">
    <source>
        <dbReference type="ARBA" id="ARBA00022490"/>
    </source>
</evidence>
<evidence type="ECO:0000256" key="3">
    <source>
        <dbReference type="ARBA" id="ARBA00004514"/>
    </source>
</evidence>
<dbReference type="PANTHER" id="PTHR10903">
    <property type="entry name" value="GTPASE, IMAP FAMILY MEMBER-RELATED"/>
    <property type="match status" value="1"/>
</dbReference>
<evidence type="ECO:0000256" key="16">
    <source>
        <dbReference type="SAM" id="MobiDB-lite"/>
    </source>
</evidence>
<evidence type="ECO:0000256" key="1">
    <source>
        <dbReference type="ARBA" id="ARBA00004173"/>
    </source>
</evidence>
<dbReference type="GO" id="GO:0005794">
    <property type="term" value="C:Golgi apparatus"/>
    <property type="evidence" value="ECO:0007669"/>
    <property type="project" value="UniProtKB-SubCell"/>
</dbReference>
<evidence type="ECO:0000256" key="12">
    <source>
        <dbReference type="ARBA" id="ARBA00023134"/>
    </source>
</evidence>
<feature type="compositionally biased region" description="Acidic residues" evidence="16">
    <location>
        <begin position="256"/>
        <end position="270"/>
    </location>
</feature>
<dbReference type="FunFam" id="3.40.50.300:FF:000536">
    <property type="entry name" value="GTPase IMAP family member 8"/>
    <property type="match status" value="1"/>
</dbReference>
<comment type="function">
    <text evidence="13">Exerts an anti-apoptotic effect in the immune system and is involved in responses to infections.</text>
</comment>
<dbReference type="GO" id="GO:0005783">
    <property type="term" value="C:endoplasmic reticulum"/>
    <property type="evidence" value="ECO:0007669"/>
    <property type="project" value="UniProtKB-SubCell"/>
</dbReference>
<evidence type="ECO:0000313" key="18">
    <source>
        <dbReference type="EMBL" id="KAL2101382.1"/>
    </source>
</evidence>
<keyword evidence="10" id="KW-0333">Golgi apparatus</keyword>
<keyword evidence="8" id="KW-0547">Nucleotide-binding</keyword>
<dbReference type="Gene3D" id="3.40.50.300">
    <property type="entry name" value="P-loop containing nucleotide triphosphate hydrolases"/>
    <property type="match status" value="1"/>
</dbReference>
<evidence type="ECO:0000256" key="9">
    <source>
        <dbReference type="ARBA" id="ARBA00022824"/>
    </source>
</evidence>
<dbReference type="Pfam" id="PF04548">
    <property type="entry name" value="AIG1"/>
    <property type="match status" value="1"/>
</dbReference>
<dbReference type="EMBL" id="JBHFQA010000003">
    <property type="protein sequence ID" value="KAL2101382.1"/>
    <property type="molecule type" value="Genomic_DNA"/>
</dbReference>
<comment type="subcellular location">
    <subcellularLocation>
        <location evidence="3">Cytoplasm</location>
        <location evidence="3">Cytosol</location>
    </subcellularLocation>
    <subcellularLocation>
        <location evidence="2">Endoplasmic reticulum</location>
    </subcellularLocation>
    <subcellularLocation>
        <location evidence="4">Golgi apparatus</location>
    </subcellularLocation>
    <subcellularLocation>
        <location evidence="1">Mitochondrion</location>
    </subcellularLocation>
</comment>
<evidence type="ECO:0000256" key="7">
    <source>
        <dbReference type="ARBA" id="ARBA00022737"/>
    </source>
</evidence>
<evidence type="ECO:0000256" key="5">
    <source>
        <dbReference type="ARBA" id="ARBA00008535"/>
    </source>
</evidence>
<dbReference type="InterPro" id="IPR006703">
    <property type="entry name" value="G_AIG1"/>
</dbReference>
<gene>
    <name evidence="18" type="ORF">ACEWY4_003143</name>
</gene>
<dbReference type="PROSITE" id="PS51720">
    <property type="entry name" value="G_AIG1"/>
    <property type="match status" value="1"/>
</dbReference>
<organism evidence="18 19">
    <name type="scientific">Coilia grayii</name>
    <name type="common">Gray's grenadier anchovy</name>
    <dbReference type="NCBI Taxonomy" id="363190"/>
    <lineage>
        <taxon>Eukaryota</taxon>
        <taxon>Metazoa</taxon>
        <taxon>Chordata</taxon>
        <taxon>Craniata</taxon>
        <taxon>Vertebrata</taxon>
        <taxon>Euteleostomi</taxon>
        <taxon>Actinopterygii</taxon>
        <taxon>Neopterygii</taxon>
        <taxon>Teleostei</taxon>
        <taxon>Clupei</taxon>
        <taxon>Clupeiformes</taxon>
        <taxon>Clupeoidei</taxon>
        <taxon>Engraulidae</taxon>
        <taxon>Coilinae</taxon>
        <taxon>Coilia</taxon>
    </lineage>
</organism>
<keyword evidence="19" id="KW-1185">Reference proteome</keyword>
<accession>A0ABD1KQH1</accession>
<feature type="region of interest" description="Disordered" evidence="16">
    <location>
        <begin position="304"/>
        <end position="325"/>
    </location>
</feature>
<evidence type="ECO:0000256" key="10">
    <source>
        <dbReference type="ARBA" id="ARBA00023034"/>
    </source>
</evidence>
<keyword evidence="6" id="KW-0963">Cytoplasm</keyword>
<evidence type="ECO:0000259" key="17">
    <source>
        <dbReference type="PROSITE" id="PS51720"/>
    </source>
</evidence>
<keyword evidence="7" id="KW-0677">Repeat</keyword>
<proteinExistence type="inferred from homology"/>
<dbReference type="AlphaFoldDB" id="A0ABD1KQH1"/>
<dbReference type="GO" id="GO:0005739">
    <property type="term" value="C:mitochondrion"/>
    <property type="evidence" value="ECO:0007669"/>
    <property type="project" value="UniProtKB-SubCell"/>
</dbReference>
<comment type="similarity">
    <text evidence="5">Belongs to the TRAFAC class TrmE-Era-EngA-EngB-Septin-like GTPase superfamily. AIG1/Toc34/Toc159-like paraseptin GTPase family. IAN subfamily.</text>
</comment>